<proteinExistence type="predicted"/>
<feature type="compositionally biased region" description="Polar residues" evidence="1">
    <location>
        <begin position="130"/>
        <end position="140"/>
    </location>
</feature>
<evidence type="ECO:0000256" key="1">
    <source>
        <dbReference type="SAM" id="MobiDB-lite"/>
    </source>
</evidence>
<keyword evidence="3" id="KW-1185">Reference proteome</keyword>
<sequence>MLSISCLAKKPHDLRGFGRGGYGSESSKSLRHSVTQGTPLMSEEEPSSSASDSRDDSKTVYSNGGGAATIRPDGTRRTTSQQEAATALEYFQPRRLTLVQDLTPGSPPGQTHPFGTSPEDLPWLIPLSSIRPSGWSTERL</sequence>
<organism evidence="2 3">
    <name type="scientific">Araneus ventricosus</name>
    <name type="common">Orbweaver spider</name>
    <name type="synonym">Epeira ventricosa</name>
    <dbReference type="NCBI Taxonomy" id="182803"/>
    <lineage>
        <taxon>Eukaryota</taxon>
        <taxon>Metazoa</taxon>
        <taxon>Ecdysozoa</taxon>
        <taxon>Arthropoda</taxon>
        <taxon>Chelicerata</taxon>
        <taxon>Arachnida</taxon>
        <taxon>Araneae</taxon>
        <taxon>Araneomorphae</taxon>
        <taxon>Entelegynae</taxon>
        <taxon>Araneoidea</taxon>
        <taxon>Araneidae</taxon>
        <taxon>Araneus</taxon>
    </lineage>
</organism>
<accession>A0A4Y2T3E6</accession>
<comment type="caution">
    <text evidence="2">The sequence shown here is derived from an EMBL/GenBank/DDBJ whole genome shotgun (WGS) entry which is preliminary data.</text>
</comment>
<dbReference type="EMBL" id="BGPR01025868">
    <property type="protein sequence ID" value="GBN95122.1"/>
    <property type="molecule type" value="Genomic_DNA"/>
</dbReference>
<protein>
    <submittedName>
        <fullName evidence="2">Uncharacterized protein</fullName>
    </submittedName>
</protein>
<feature type="compositionally biased region" description="Polar residues" evidence="1">
    <location>
        <begin position="24"/>
        <end position="39"/>
    </location>
</feature>
<dbReference type="Proteomes" id="UP000499080">
    <property type="component" value="Unassembled WGS sequence"/>
</dbReference>
<feature type="region of interest" description="Disordered" evidence="1">
    <location>
        <begin position="1"/>
        <end position="140"/>
    </location>
</feature>
<reference evidence="2 3" key="1">
    <citation type="journal article" date="2019" name="Sci. Rep.">
        <title>Orb-weaving spider Araneus ventricosus genome elucidates the spidroin gene catalogue.</title>
        <authorList>
            <person name="Kono N."/>
            <person name="Nakamura H."/>
            <person name="Ohtoshi R."/>
            <person name="Moran D.A.P."/>
            <person name="Shinohara A."/>
            <person name="Yoshida Y."/>
            <person name="Fujiwara M."/>
            <person name="Mori M."/>
            <person name="Tomita M."/>
            <person name="Arakawa K."/>
        </authorList>
    </citation>
    <scope>NUCLEOTIDE SEQUENCE [LARGE SCALE GENOMIC DNA]</scope>
</reference>
<evidence type="ECO:0000313" key="3">
    <source>
        <dbReference type="Proteomes" id="UP000499080"/>
    </source>
</evidence>
<name>A0A4Y2T3E6_ARAVE</name>
<evidence type="ECO:0000313" key="2">
    <source>
        <dbReference type="EMBL" id="GBN95122.1"/>
    </source>
</evidence>
<dbReference type="AlphaFoldDB" id="A0A4Y2T3E6"/>
<gene>
    <name evidence="2" type="ORF">AVEN_263983_1</name>
</gene>